<dbReference type="SUPFAM" id="SSF56672">
    <property type="entry name" value="DNA/RNA polymerases"/>
    <property type="match status" value="1"/>
</dbReference>
<dbReference type="SUPFAM" id="SSF50630">
    <property type="entry name" value="Acid proteases"/>
    <property type="match status" value="1"/>
</dbReference>
<dbReference type="Gene3D" id="3.30.420.10">
    <property type="entry name" value="Ribonuclease H-like superfamily/Ribonuclease H"/>
    <property type="match status" value="1"/>
</dbReference>
<gene>
    <name evidence="6" type="ORF">N1851_010752</name>
</gene>
<dbReference type="PANTHER" id="PTHR37984">
    <property type="entry name" value="PROTEIN CBG26694"/>
    <property type="match status" value="1"/>
</dbReference>
<dbReference type="Gene3D" id="3.30.70.270">
    <property type="match status" value="1"/>
</dbReference>
<dbReference type="InterPro" id="IPR036397">
    <property type="entry name" value="RNaseH_sf"/>
</dbReference>
<evidence type="ECO:0000256" key="3">
    <source>
        <dbReference type="SAM" id="MobiDB-lite"/>
    </source>
</evidence>
<dbReference type="SUPFAM" id="SSF53098">
    <property type="entry name" value="Ribonuclease H-like"/>
    <property type="match status" value="1"/>
</dbReference>
<dbReference type="InterPro" id="IPR041588">
    <property type="entry name" value="Integrase_H2C2"/>
</dbReference>
<dbReference type="InterPro" id="IPR001584">
    <property type="entry name" value="Integrase_cat-core"/>
</dbReference>
<dbReference type="GO" id="GO:0006508">
    <property type="term" value="P:proteolysis"/>
    <property type="evidence" value="ECO:0007669"/>
    <property type="project" value="InterPro"/>
</dbReference>
<dbReference type="InterPro" id="IPR043502">
    <property type="entry name" value="DNA/RNA_pol_sf"/>
</dbReference>
<dbReference type="GO" id="GO:0015074">
    <property type="term" value="P:DNA integration"/>
    <property type="evidence" value="ECO:0007669"/>
    <property type="project" value="InterPro"/>
</dbReference>
<evidence type="ECO:0000256" key="2">
    <source>
        <dbReference type="ARBA" id="ARBA00039658"/>
    </source>
</evidence>
<reference evidence="6" key="1">
    <citation type="journal article" date="2023" name="Front. Mar. Sci.">
        <title>A new Merluccius polli reference genome to investigate the effects of global change in West African waters.</title>
        <authorList>
            <person name="Mateo J.L."/>
            <person name="Blanco-Fernandez C."/>
            <person name="Garcia-Vazquez E."/>
            <person name="Machado-Schiaffino G."/>
        </authorList>
    </citation>
    <scope>NUCLEOTIDE SEQUENCE</scope>
    <source>
        <strain evidence="6">C29</strain>
        <tissue evidence="6">Fin</tissue>
    </source>
</reference>
<evidence type="ECO:0000313" key="6">
    <source>
        <dbReference type="EMBL" id="KAK0148841.1"/>
    </source>
</evidence>
<dbReference type="EMBL" id="JAOPHQ010001995">
    <property type="protein sequence ID" value="KAK0148841.1"/>
    <property type="molecule type" value="Genomic_DNA"/>
</dbReference>
<protein>
    <recommendedName>
        <fullName evidence="2">Gypsy retrotransposon integrase-like protein 1</fullName>
    </recommendedName>
</protein>
<dbReference type="GO" id="GO:0004190">
    <property type="term" value="F:aspartic-type endopeptidase activity"/>
    <property type="evidence" value="ECO:0007669"/>
    <property type="project" value="InterPro"/>
</dbReference>
<dbReference type="FunFam" id="1.10.340.70:FF:000003">
    <property type="entry name" value="Protein CBG25708"/>
    <property type="match status" value="1"/>
</dbReference>
<evidence type="ECO:0000256" key="1">
    <source>
        <dbReference type="ARBA" id="ARBA00022801"/>
    </source>
</evidence>
<evidence type="ECO:0000259" key="4">
    <source>
        <dbReference type="PROSITE" id="PS50175"/>
    </source>
</evidence>
<dbReference type="Gene3D" id="3.10.10.10">
    <property type="entry name" value="HIV Type 1 Reverse Transcriptase, subunit A, domain 1"/>
    <property type="match status" value="1"/>
</dbReference>
<dbReference type="CDD" id="cd05481">
    <property type="entry name" value="retropepsin_like_LTR_1"/>
    <property type="match status" value="1"/>
</dbReference>
<evidence type="ECO:0000259" key="5">
    <source>
        <dbReference type="PROSITE" id="PS50994"/>
    </source>
</evidence>
<dbReference type="Gene3D" id="1.10.340.70">
    <property type="match status" value="1"/>
</dbReference>
<dbReference type="PROSITE" id="PS50994">
    <property type="entry name" value="INTEGRASE"/>
    <property type="match status" value="1"/>
</dbReference>
<sequence length="679" mass="76872">MQKLMPWFSSITVDNTLIQFKLDTGAEANVLPFQVFKSMVRKARRGKRTKLSLKHTETVLMAYGGARLKPEGMLILTCSTARAQAKLTFYVSKHSSVPILGREACEQLSLIKRVEVDTLNVNRLATKEDLLIQHPTVFDGLGEFDGEYHIHIDPNITPVIHGCRKIPLAILDRLKDTLDSLLQADVITRVTEPTSWVNSLVVTEKKDKNKLRVCLDPSDLNKAILRQHYSIPTTDEVLSKLAGKKIFSVLDEKDGYWQVKLDEASSLLCTHSQGWPHHKKQVDLRMAQFWPVRHTVSVRDGILFAGDRIIIPSVLRQEMLHQLHVAHQGMQRTKALARRHFYWPGMIRDIEQMVETYSACQQFQPRNQREPLISHDVPELPWLKLGADIFEIQGQSYLLIVDYFSKYPEVLNISDKTAHTVIRKMKSVFSRLGIPKEIVCDHVPFASQEMHSFATSWGIQLTHSSPGYAQSNGLAERNVKTVKQVIKKAQQTGIDPLLALLTLRNTPVTGMEYSPAQMLMGRVLRSTLPSSSSILQPAVPQNAHSVLQDLQKRQQQYYNRGTRRLPELSPGTTVYMETAQGWCPAVVTEERGEPRSYNIVASSGQHYRRNRRHLRRTPVCAQATSDADVVDEDPPDLSGMGTAESMDSQPSSTLNSTHTRSGRVVRPPERFKDFQMGQR</sequence>
<dbReference type="Proteomes" id="UP001174136">
    <property type="component" value="Unassembled WGS sequence"/>
</dbReference>
<dbReference type="InterPro" id="IPR043128">
    <property type="entry name" value="Rev_trsase/Diguanyl_cyclase"/>
</dbReference>
<dbReference type="InterPro" id="IPR021109">
    <property type="entry name" value="Peptidase_aspartic_dom_sf"/>
</dbReference>
<dbReference type="InterPro" id="IPR001995">
    <property type="entry name" value="Peptidase_A2_cat"/>
</dbReference>
<dbReference type="Pfam" id="PF00665">
    <property type="entry name" value="rve"/>
    <property type="match status" value="1"/>
</dbReference>
<feature type="domain" description="Integrase catalytic" evidence="5">
    <location>
        <begin position="377"/>
        <end position="537"/>
    </location>
</feature>
<organism evidence="6 7">
    <name type="scientific">Merluccius polli</name>
    <name type="common">Benguela hake</name>
    <name type="synonym">Merluccius cadenati</name>
    <dbReference type="NCBI Taxonomy" id="89951"/>
    <lineage>
        <taxon>Eukaryota</taxon>
        <taxon>Metazoa</taxon>
        <taxon>Chordata</taxon>
        <taxon>Craniata</taxon>
        <taxon>Vertebrata</taxon>
        <taxon>Euteleostomi</taxon>
        <taxon>Actinopterygii</taxon>
        <taxon>Neopterygii</taxon>
        <taxon>Teleostei</taxon>
        <taxon>Neoteleostei</taxon>
        <taxon>Acanthomorphata</taxon>
        <taxon>Zeiogadaria</taxon>
        <taxon>Gadariae</taxon>
        <taxon>Gadiformes</taxon>
        <taxon>Gadoidei</taxon>
        <taxon>Merlucciidae</taxon>
        <taxon>Merluccius</taxon>
    </lineage>
</organism>
<name>A0AA47MZC3_MERPO</name>
<dbReference type="AlphaFoldDB" id="A0AA47MZC3"/>
<keyword evidence="1" id="KW-0378">Hydrolase</keyword>
<dbReference type="PANTHER" id="PTHR37984:SF7">
    <property type="entry name" value="INTEGRASE CATALYTIC DOMAIN-CONTAINING PROTEIN"/>
    <property type="match status" value="1"/>
</dbReference>
<comment type="caution">
    <text evidence="6">The sequence shown here is derived from an EMBL/GenBank/DDBJ whole genome shotgun (WGS) entry which is preliminary data.</text>
</comment>
<feature type="domain" description="Peptidase A2" evidence="4">
    <location>
        <begin position="18"/>
        <end position="104"/>
    </location>
</feature>
<keyword evidence="7" id="KW-1185">Reference proteome</keyword>
<dbReference type="Gene3D" id="2.40.70.10">
    <property type="entry name" value="Acid Proteases"/>
    <property type="match status" value="1"/>
</dbReference>
<proteinExistence type="predicted"/>
<dbReference type="FunFam" id="3.30.420.10:FF:000063">
    <property type="entry name" value="Retrovirus-related Pol polyprotein from transposon 297-like Protein"/>
    <property type="match status" value="1"/>
</dbReference>
<feature type="region of interest" description="Disordered" evidence="3">
    <location>
        <begin position="622"/>
        <end position="679"/>
    </location>
</feature>
<evidence type="ECO:0000313" key="7">
    <source>
        <dbReference type="Proteomes" id="UP001174136"/>
    </source>
</evidence>
<dbReference type="InterPro" id="IPR050951">
    <property type="entry name" value="Retrovirus_Pol_polyprotein"/>
</dbReference>
<dbReference type="InterPro" id="IPR012337">
    <property type="entry name" value="RNaseH-like_sf"/>
</dbReference>
<dbReference type="GO" id="GO:0003676">
    <property type="term" value="F:nucleic acid binding"/>
    <property type="evidence" value="ECO:0007669"/>
    <property type="project" value="InterPro"/>
</dbReference>
<accession>A0AA47MZC3</accession>
<dbReference type="PROSITE" id="PS50175">
    <property type="entry name" value="ASP_PROT_RETROV"/>
    <property type="match status" value="1"/>
</dbReference>
<dbReference type="Pfam" id="PF17921">
    <property type="entry name" value="Integrase_H2C2"/>
    <property type="match status" value="1"/>
</dbReference>
<feature type="compositionally biased region" description="Polar residues" evidence="3">
    <location>
        <begin position="645"/>
        <end position="659"/>
    </location>
</feature>